<dbReference type="Proteomes" id="UP000431264">
    <property type="component" value="Unassembled WGS sequence"/>
</dbReference>
<keyword evidence="1" id="KW-0812">Transmembrane</keyword>
<proteinExistence type="predicted"/>
<feature type="transmembrane region" description="Helical" evidence="1">
    <location>
        <begin position="146"/>
        <end position="168"/>
    </location>
</feature>
<keyword evidence="1" id="KW-1133">Transmembrane helix</keyword>
<name>A0A6I4IVW1_9FLAO</name>
<comment type="caution">
    <text evidence="3">The sequence shown here is derived from an EMBL/GenBank/DDBJ whole genome shotgun (WGS) entry which is preliminary data.</text>
</comment>
<evidence type="ECO:0000313" key="3">
    <source>
        <dbReference type="EMBL" id="MVO11011.1"/>
    </source>
</evidence>
<feature type="chain" id="PRO_5026073282" description="Oxygen tolerance" evidence="2">
    <location>
        <begin position="20"/>
        <end position="540"/>
    </location>
</feature>
<gene>
    <name evidence="3" type="ORF">GOQ30_17700</name>
</gene>
<feature type="signal peptide" evidence="2">
    <location>
        <begin position="1"/>
        <end position="19"/>
    </location>
</feature>
<keyword evidence="2" id="KW-0732">Signal</keyword>
<dbReference type="OrthoDB" id="9807384at2"/>
<keyword evidence="1" id="KW-0472">Membrane</keyword>
<dbReference type="AlphaFoldDB" id="A0A6I4IVW1"/>
<accession>A0A6I4IVW1</accession>
<feature type="transmembrane region" description="Helical" evidence="1">
    <location>
        <begin position="330"/>
        <end position="350"/>
    </location>
</feature>
<organism evidence="3 4">
    <name type="scientific">Flavobacterium profundi</name>
    <dbReference type="NCBI Taxonomy" id="1774945"/>
    <lineage>
        <taxon>Bacteria</taxon>
        <taxon>Pseudomonadati</taxon>
        <taxon>Bacteroidota</taxon>
        <taxon>Flavobacteriia</taxon>
        <taxon>Flavobacteriales</taxon>
        <taxon>Flavobacteriaceae</taxon>
        <taxon>Flavobacterium</taxon>
    </lineage>
</organism>
<evidence type="ECO:0000313" key="4">
    <source>
        <dbReference type="Proteomes" id="UP000431264"/>
    </source>
</evidence>
<evidence type="ECO:0008006" key="5">
    <source>
        <dbReference type="Google" id="ProtNLM"/>
    </source>
</evidence>
<protein>
    <recommendedName>
        <fullName evidence="5">Oxygen tolerance</fullName>
    </recommendedName>
</protein>
<sequence length="540" mass="61697">MVKNLKILLCFLFTSIVFSQTIQSTIDSTQIKIGSQFNLTIKANVTSKDKVVFPEAQFFGPVEVLESYAVDSIKNNDKLELIKKYGLTQFDSGRYVIPALQVIINNKAVQTDSFAITVNPVIVDTLKQQMYDIKSIITVEQPTNYFWLYVLLGIVGILIIGFLVYYLIKKKQIKKNEADEILFASPIEKALSQLQNLEGKELWQKGETKAYYSELTDITRYYLEEAVEIPAMESTSNELFDTLKTTIQKKKIKLSQDILDKFKKVMANADLVKFAKSKPLDFEIENDKKMIDSFLISIDKAIPRTDEEKENLFTEELKRKRNRSQKLKRIGIPITLVLFLLLIGGVFIGITKGTDYIRNNWIGHSAKSLLNEEWITSEYGDPAIVIATPKVLKRVSDERIQNNLPAHVKANAKFMYGSLLDNFSIILNTTAFKDTTNVDLNQVVEYDLKNMELLGAKNITVKEEDYEDPKGLTGKKAYGSFSVQNPLEKENQLMNYELYVFSQPGGAQELFLIYRNEDEYAKQIMERVIASVELRKATEK</sequence>
<dbReference type="RefSeq" id="WP_140999423.1">
    <property type="nucleotide sequence ID" value="NZ_VDCZ01000019.1"/>
</dbReference>
<dbReference type="EMBL" id="WQLW01000019">
    <property type="protein sequence ID" value="MVO11011.1"/>
    <property type="molecule type" value="Genomic_DNA"/>
</dbReference>
<evidence type="ECO:0000256" key="1">
    <source>
        <dbReference type="SAM" id="Phobius"/>
    </source>
</evidence>
<evidence type="ECO:0000256" key="2">
    <source>
        <dbReference type="SAM" id="SignalP"/>
    </source>
</evidence>
<reference evidence="4" key="1">
    <citation type="submission" date="2019-05" db="EMBL/GenBank/DDBJ databases">
        <title>Flavobacterium profundi sp. nov., isolated from a deep-sea seamount.</title>
        <authorList>
            <person name="Zhang D.-C."/>
        </authorList>
    </citation>
    <scope>NUCLEOTIDE SEQUENCE [LARGE SCALE GENOMIC DNA]</scope>
    <source>
        <strain evidence="4">TP390</strain>
    </source>
</reference>
<keyword evidence="4" id="KW-1185">Reference proteome</keyword>